<feature type="signal peptide" evidence="1">
    <location>
        <begin position="1"/>
        <end position="27"/>
    </location>
</feature>
<proteinExistence type="predicted"/>
<keyword evidence="1" id="KW-0732">Signal</keyword>
<evidence type="ECO:0000313" key="3">
    <source>
        <dbReference type="Proteomes" id="UP001374584"/>
    </source>
</evidence>
<comment type="caution">
    <text evidence="2">The sequence shown here is derived from an EMBL/GenBank/DDBJ whole genome shotgun (WGS) entry which is preliminary data.</text>
</comment>
<organism evidence="2 3">
    <name type="scientific">Phaseolus coccineus</name>
    <name type="common">Scarlet runner bean</name>
    <name type="synonym">Phaseolus multiflorus</name>
    <dbReference type="NCBI Taxonomy" id="3886"/>
    <lineage>
        <taxon>Eukaryota</taxon>
        <taxon>Viridiplantae</taxon>
        <taxon>Streptophyta</taxon>
        <taxon>Embryophyta</taxon>
        <taxon>Tracheophyta</taxon>
        <taxon>Spermatophyta</taxon>
        <taxon>Magnoliopsida</taxon>
        <taxon>eudicotyledons</taxon>
        <taxon>Gunneridae</taxon>
        <taxon>Pentapetalae</taxon>
        <taxon>rosids</taxon>
        <taxon>fabids</taxon>
        <taxon>Fabales</taxon>
        <taxon>Fabaceae</taxon>
        <taxon>Papilionoideae</taxon>
        <taxon>50 kb inversion clade</taxon>
        <taxon>NPAAA clade</taxon>
        <taxon>indigoferoid/millettioid clade</taxon>
        <taxon>Phaseoleae</taxon>
        <taxon>Phaseolus</taxon>
    </lineage>
</organism>
<protein>
    <recommendedName>
        <fullName evidence="4">LCR-like protein</fullName>
    </recommendedName>
</protein>
<keyword evidence="3" id="KW-1185">Reference proteome</keyword>
<accession>A0AAN9R458</accession>
<dbReference type="Proteomes" id="UP001374584">
    <property type="component" value="Unassembled WGS sequence"/>
</dbReference>
<dbReference type="EMBL" id="JAYMYR010000007">
    <property type="protein sequence ID" value="KAK7353373.1"/>
    <property type="molecule type" value="Genomic_DNA"/>
</dbReference>
<evidence type="ECO:0000313" key="2">
    <source>
        <dbReference type="EMBL" id="KAK7353373.1"/>
    </source>
</evidence>
<evidence type="ECO:0000256" key="1">
    <source>
        <dbReference type="SAM" id="SignalP"/>
    </source>
</evidence>
<dbReference type="AlphaFoldDB" id="A0AAN9R458"/>
<sequence length="79" mass="8355">MANRRIINLGFVLAIVCIVFLLAPGSAITICQKGGDCPDAKICNSYCSFFGFRDGSRCSTDGKNLCCCTKNVGSPPTLS</sequence>
<reference evidence="2 3" key="1">
    <citation type="submission" date="2024-01" db="EMBL/GenBank/DDBJ databases">
        <title>The genomes of 5 underutilized Papilionoideae crops provide insights into root nodulation and disease resistanc.</title>
        <authorList>
            <person name="Jiang F."/>
        </authorList>
    </citation>
    <scope>NUCLEOTIDE SEQUENCE [LARGE SCALE GENOMIC DNA]</scope>
    <source>
        <strain evidence="2">JINMINGXINNONG_FW02</strain>
        <tissue evidence="2">Leaves</tissue>
    </source>
</reference>
<evidence type="ECO:0008006" key="4">
    <source>
        <dbReference type="Google" id="ProtNLM"/>
    </source>
</evidence>
<gene>
    <name evidence="2" type="ORF">VNO80_18819</name>
</gene>
<feature type="chain" id="PRO_5043046672" description="LCR-like protein" evidence="1">
    <location>
        <begin position="28"/>
        <end position="79"/>
    </location>
</feature>
<name>A0AAN9R458_PHACN</name>